<evidence type="ECO:0000313" key="12">
    <source>
        <dbReference type="EMBL" id="RXN00701.1"/>
    </source>
</evidence>
<dbReference type="GO" id="GO:0005634">
    <property type="term" value="C:nucleus"/>
    <property type="evidence" value="ECO:0007669"/>
    <property type="project" value="TreeGrafter"/>
</dbReference>
<keyword evidence="3" id="KW-0964">Secreted</keyword>
<accession>A0A662YVG0</accession>
<dbReference type="InterPro" id="IPR000753">
    <property type="entry name" value="Clusterin-like"/>
</dbReference>
<dbReference type="PANTHER" id="PTHR10970:SF2">
    <property type="entry name" value="CLUSTERIN-LIKE PROTEIN 1"/>
    <property type="match status" value="1"/>
</dbReference>
<keyword evidence="13" id="KW-1185">Reference proteome</keyword>
<feature type="domain" description="Clusterin C-terminal" evidence="11">
    <location>
        <begin position="174"/>
        <end position="343"/>
    </location>
</feature>
<keyword evidence="4" id="KW-0732">Signal</keyword>
<protein>
    <recommendedName>
        <fullName evidence="8">Clusterin</fullName>
    </recommendedName>
</protein>
<dbReference type="Proteomes" id="UP000289886">
    <property type="component" value="Unassembled WGS sequence"/>
</dbReference>
<evidence type="ECO:0000256" key="1">
    <source>
        <dbReference type="ARBA" id="ARBA00004613"/>
    </source>
</evidence>
<name>A0A662YVG0_ACIRT</name>
<dbReference type="PANTHER" id="PTHR10970">
    <property type="entry name" value="CLUSTERIN"/>
    <property type="match status" value="1"/>
</dbReference>
<sequence>MNSPSVFFFFCYLELSIDGERFVDEEGALQLAEEVKQKLEQAEDQCQASLKASWDECRPCLEDTCKSFYTSTYRRGFSTFSSKVETFFRQMSPVFMNSHEKKDLVVNQDSESVDVKVVQIEDSVNKMISEVSTLFDQSMEQFYKKHEEYDQSFQAAFELHTEGSSLRAHSHSSHNSSPEVFEGLGLNSVLESFLILVEEFLMNLAVITEAFHGPKETMSGVSEKKQGKLIRTDIYHVCYIGSYSHFTHCPSLSELHSELNEISHLINLSSQQYEEVLQIVQHHSEDTVLPHSGEGTLKPVSATAVEVNVFNSPTFTLNVPGELEVEDPAFIKYVAQEALRLYKEMSK</sequence>
<keyword evidence="6" id="KW-1015">Disulfide bond</keyword>
<evidence type="ECO:0000256" key="8">
    <source>
        <dbReference type="RuleBase" id="RU000629"/>
    </source>
</evidence>
<comment type="caution">
    <text evidence="12">The sequence shown here is derived from an EMBL/GenBank/DDBJ whole genome shotgun (WGS) entry which is preliminary data.</text>
</comment>
<dbReference type="GO" id="GO:0051787">
    <property type="term" value="F:misfolded protein binding"/>
    <property type="evidence" value="ECO:0007669"/>
    <property type="project" value="TreeGrafter"/>
</dbReference>
<keyword evidence="5 9" id="KW-0175">Coiled coil</keyword>
<proteinExistence type="inferred from homology"/>
<evidence type="ECO:0000256" key="6">
    <source>
        <dbReference type="ARBA" id="ARBA00023157"/>
    </source>
</evidence>
<gene>
    <name evidence="12" type="ORF">EOD39_8880</name>
</gene>
<reference evidence="12 13" key="1">
    <citation type="submission" date="2019-01" db="EMBL/GenBank/DDBJ databases">
        <title>Draft Genome and Complete Hox-Cluster Characterization of the Sterlet Sturgeon (Acipenser ruthenus).</title>
        <authorList>
            <person name="Wei Q."/>
        </authorList>
    </citation>
    <scope>NUCLEOTIDE SEQUENCE [LARGE SCALE GENOMIC DNA]</scope>
    <source>
        <strain evidence="12">WHYD16114868_AA</strain>
        <tissue evidence="12">Blood</tissue>
    </source>
</reference>
<dbReference type="InterPro" id="IPR016015">
    <property type="entry name" value="Clusterin_C"/>
</dbReference>
<dbReference type="SMART" id="SM00030">
    <property type="entry name" value="CLb"/>
    <property type="match status" value="1"/>
</dbReference>
<evidence type="ECO:0000256" key="3">
    <source>
        <dbReference type="ARBA" id="ARBA00022525"/>
    </source>
</evidence>
<evidence type="ECO:0000256" key="9">
    <source>
        <dbReference type="SAM" id="Coils"/>
    </source>
</evidence>
<comment type="similarity">
    <text evidence="2 8">Belongs to the clusterin family.</text>
</comment>
<evidence type="ECO:0000256" key="2">
    <source>
        <dbReference type="ARBA" id="ARBA00010069"/>
    </source>
</evidence>
<dbReference type="Pfam" id="PF01093">
    <property type="entry name" value="Clusterin"/>
    <property type="match status" value="2"/>
</dbReference>
<dbReference type="AlphaFoldDB" id="A0A662YVG0"/>
<dbReference type="InterPro" id="IPR016014">
    <property type="entry name" value="Clusterin_N"/>
</dbReference>
<evidence type="ECO:0000259" key="10">
    <source>
        <dbReference type="SMART" id="SM00030"/>
    </source>
</evidence>
<comment type="subcellular location">
    <subcellularLocation>
        <location evidence="1">Secreted</location>
    </subcellularLocation>
</comment>
<feature type="coiled-coil region" evidence="9">
    <location>
        <begin position="25"/>
        <end position="52"/>
    </location>
</feature>
<evidence type="ECO:0000313" key="13">
    <source>
        <dbReference type="Proteomes" id="UP000289886"/>
    </source>
</evidence>
<dbReference type="GO" id="GO:0005615">
    <property type="term" value="C:extracellular space"/>
    <property type="evidence" value="ECO:0007669"/>
    <property type="project" value="TreeGrafter"/>
</dbReference>
<organism evidence="12 13">
    <name type="scientific">Acipenser ruthenus</name>
    <name type="common">Sterlet sturgeon</name>
    <dbReference type="NCBI Taxonomy" id="7906"/>
    <lineage>
        <taxon>Eukaryota</taxon>
        <taxon>Metazoa</taxon>
        <taxon>Chordata</taxon>
        <taxon>Craniata</taxon>
        <taxon>Vertebrata</taxon>
        <taxon>Euteleostomi</taxon>
        <taxon>Actinopterygii</taxon>
        <taxon>Chondrostei</taxon>
        <taxon>Acipenseriformes</taxon>
        <taxon>Acipenseridae</taxon>
        <taxon>Acipenser</taxon>
    </lineage>
</organism>
<evidence type="ECO:0000256" key="4">
    <source>
        <dbReference type="ARBA" id="ARBA00022729"/>
    </source>
</evidence>
<evidence type="ECO:0000256" key="5">
    <source>
        <dbReference type="ARBA" id="ARBA00023054"/>
    </source>
</evidence>
<keyword evidence="7" id="KW-0325">Glycoprotein</keyword>
<evidence type="ECO:0000259" key="11">
    <source>
        <dbReference type="SMART" id="SM00035"/>
    </source>
</evidence>
<evidence type="ECO:0000256" key="7">
    <source>
        <dbReference type="ARBA" id="ARBA00023180"/>
    </source>
</evidence>
<feature type="domain" description="Clusterin N-terminal" evidence="10">
    <location>
        <begin position="14"/>
        <end position="174"/>
    </location>
</feature>
<dbReference type="SMART" id="SM00035">
    <property type="entry name" value="CLa"/>
    <property type="match status" value="1"/>
</dbReference>
<dbReference type="EMBL" id="SCEB01000141">
    <property type="protein sequence ID" value="RXN00701.1"/>
    <property type="molecule type" value="Genomic_DNA"/>
</dbReference>